<reference evidence="3" key="1">
    <citation type="submission" date="2010-02" db="EMBL/GenBank/DDBJ databases">
        <title>Sequencing and annotation of the Blastocystis hominis genome.</title>
        <authorList>
            <person name="Wincker P."/>
        </authorList>
    </citation>
    <scope>NUCLEOTIDE SEQUENCE</scope>
    <source>
        <strain evidence="3">Singapore isolate B</strain>
    </source>
</reference>
<evidence type="ECO:0000256" key="2">
    <source>
        <dbReference type="ARBA" id="ARBA00022840"/>
    </source>
</evidence>
<dbReference type="Gene3D" id="3.30.30.30">
    <property type="match status" value="1"/>
</dbReference>
<organism evidence="3">
    <name type="scientific">Blastocystis hominis</name>
    <dbReference type="NCBI Taxonomy" id="12968"/>
    <lineage>
        <taxon>Eukaryota</taxon>
        <taxon>Sar</taxon>
        <taxon>Stramenopiles</taxon>
        <taxon>Bigyra</taxon>
        <taxon>Opalozoa</taxon>
        <taxon>Opalinata</taxon>
        <taxon>Blastocystidae</taxon>
        <taxon>Blastocystis</taxon>
    </lineage>
</organism>
<evidence type="ECO:0000313" key="4">
    <source>
        <dbReference type="Proteomes" id="UP000008312"/>
    </source>
</evidence>
<dbReference type="GO" id="GO:0140662">
    <property type="term" value="F:ATP-dependent protein folding chaperone"/>
    <property type="evidence" value="ECO:0007669"/>
    <property type="project" value="InterPro"/>
</dbReference>
<protein>
    <submittedName>
        <fullName evidence="3">Uncharacterized protein</fullName>
    </submittedName>
</protein>
<dbReference type="InterPro" id="IPR013126">
    <property type="entry name" value="Hsp_70_fam"/>
</dbReference>
<dbReference type="SUPFAM" id="SSF53067">
    <property type="entry name" value="Actin-like ATPase domain"/>
    <property type="match status" value="1"/>
</dbReference>
<accession>D8MA75</accession>
<dbReference type="Gene3D" id="3.90.640.10">
    <property type="entry name" value="Actin, Chain A, domain 4"/>
    <property type="match status" value="1"/>
</dbReference>
<dbReference type="Proteomes" id="UP000008312">
    <property type="component" value="Unassembled WGS sequence"/>
</dbReference>
<name>D8MA75_BLAHO</name>
<dbReference type="GO" id="GO:0005524">
    <property type="term" value="F:ATP binding"/>
    <property type="evidence" value="ECO:0007669"/>
    <property type="project" value="UniProtKB-KW"/>
</dbReference>
<keyword evidence="4" id="KW-1185">Reference proteome</keyword>
<keyword evidence="2" id="KW-0067">ATP-binding</keyword>
<evidence type="ECO:0000313" key="3">
    <source>
        <dbReference type="EMBL" id="CBK24964.2"/>
    </source>
</evidence>
<dbReference type="InterPro" id="IPR043129">
    <property type="entry name" value="ATPase_NBD"/>
</dbReference>
<evidence type="ECO:0000256" key="1">
    <source>
        <dbReference type="ARBA" id="ARBA00022741"/>
    </source>
</evidence>
<proteinExistence type="predicted"/>
<dbReference type="EMBL" id="FN668689">
    <property type="protein sequence ID" value="CBK24964.2"/>
    <property type="molecule type" value="Genomic_DNA"/>
</dbReference>
<dbReference type="OrthoDB" id="10589023at2759"/>
<dbReference type="RefSeq" id="XP_012899012.1">
    <property type="nucleotide sequence ID" value="XM_013043558.1"/>
</dbReference>
<dbReference type="GeneID" id="24922975"/>
<sequence>MSNYLCSGIDLGDDVSVSGIFFENRSEPEKSCVVDMVRLNLYFFSTSVAFADKERLSAEASRLICRPDYSAICHNLRAVIHCQISEIQEETLKCFPSMKSDKDGFVIYEVPFAGKKIQFTPEHLLGSYAADRIRDIKAERHLDDLRLVLSVPSYFTEEQISHFQLGLNIAQISQYTLIHNIDSIAVAYSYMKALHKEFSSPRTVLFVAAEACVIRFSNDSYDILSYEFTPNVGTQRINSLIFHEVEKNYKDIMETQSGFEELPFVYSKIAAKVMECRNQFLPSFSEFEATIPEILEDKDFPFVVEYASLSERIEEEGLSEVFCGMVKKSGLRGADESKCVYDTVFDPFE</sequence>
<dbReference type="Gene3D" id="3.30.420.40">
    <property type="match status" value="2"/>
</dbReference>
<dbReference type="InParanoid" id="D8MA75"/>
<dbReference type="AlphaFoldDB" id="D8MA75"/>
<dbReference type="PANTHER" id="PTHR45639">
    <property type="entry name" value="HSC70CB, ISOFORM G-RELATED"/>
    <property type="match status" value="1"/>
</dbReference>
<keyword evidence="1" id="KW-0547">Nucleotide-binding</keyword>
<gene>
    <name evidence="3" type="ORF">GSBLH_T00006851001</name>
</gene>
<dbReference type="Pfam" id="PF00012">
    <property type="entry name" value="HSP70"/>
    <property type="match status" value="1"/>
</dbReference>